<dbReference type="PANTHER" id="PTHR43537:SF45">
    <property type="entry name" value="GNTR FAMILY REGULATORY PROTEIN"/>
    <property type="match status" value="1"/>
</dbReference>
<feature type="domain" description="HTH gntR-type" evidence="5">
    <location>
        <begin position="42"/>
        <end position="100"/>
    </location>
</feature>
<dbReference type="GO" id="GO:0003677">
    <property type="term" value="F:DNA binding"/>
    <property type="evidence" value="ECO:0007669"/>
    <property type="project" value="UniProtKB-KW"/>
</dbReference>
<dbReference type="GO" id="GO:0003700">
    <property type="term" value="F:DNA-binding transcription factor activity"/>
    <property type="evidence" value="ECO:0007669"/>
    <property type="project" value="InterPro"/>
</dbReference>
<evidence type="ECO:0000256" key="2">
    <source>
        <dbReference type="ARBA" id="ARBA00023125"/>
    </source>
</evidence>
<dbReference type="OrthoDB" id="7834120at2"/>
<sequence length="216" mass="22691">MSGGIRIDPAGVPRRPVPGAPRPEAPAGIAAPRLPGGLAGRVERSLRAAMHRLELRPGQHLGIGPIADGHGVSAVPVREALIALVAHRLVEHAPAHGFRVRPVPFAEAEDHHILIRLALGETILRFKDRPPPLPGRAAGLPIADRLVLLGRETLGLAVGAALVRSVDVMRPVWNAGAGADVPGKGRGGAGLPLVVEFARLGRRLPEIHAAYERLIV</sequence>
<evidence type="ECO:0000256" key="3">
    <source>
        <dbReference type="ARBA" id="ARBA00023163"/>
    </source>
</evidence>
<dbReference type="Proteomes" id="UP000238801">
    <property type="component" value="Unassembled WGS sequence"/>
</dbReference>
<keyword evidence="2" id="KW-0238">DNA-binding</keyword>
<evidence type="ECO:0000256" key="4">
    <source>
        <dbReference type="SAM" id="MobiDB-lite"/>
    </source>
</evidence>
<organism evidence="6 7">
    <name type="scientific">Hasllibacter halocynthiae</name>
    <dbReference type="NCBI Taxonomy" id="595589"/>
    <lineage>
        <taxon>Bacteria</taxon>
        <taxon>Pseudomonadati</taxon>
        <taxon>Pseudomonadota</taxon>
        <taxon>Alphaproteobacteria</taxon>
        <taxon>Rhodobacterales</taxon>
        <taxon>Roseobacteraceae</taxon>
        <taxon>Hasllibacter</taxon>
    </lineage>
</organism>
<dbReference type="Gene3D" id="1.10.10.10">
    <property type="entry name" value="Winged helix-like DNA-binding domain superfamily/Winged helix DNA-binding domain"/>
    <property type="match status" value="1"/>
</dbReference>
<dbReference type="EMBL" id="PVTT01000003">
    <property type="protein sequence ID" value="PRY92005.1"/>
    <property type="molecule type" value="Genomic_DNA"/>
</dbReference>
<proteinExistence type="predicted"/>
<evidence type="ECO:0000313" key="7">
    <source>
        <dbReference type="Proteomes" id="UP000238801"/>
    </source>
</evidence>
<keyword evidence="1" id="KW-0805">Transcription regulation</keyword>
<dbReference type="InterPro" id="IPR036388">
    <property type="entry name" value="WH-like_DNA-bd_sf"/>
</dbReference>
<feature type="region of interest" description="Disordered" evidence="4">
    <location>
        <begin position="1"/>
        <end position="31"/>
    </location>
</feature>
<reference evidence="6 7" key="1">
    <citation type="submission" date="2018-03" db="EMBL/GenBank/DDBJ databases">
        <title>Genomic Encyclopedia of Archaeal and Bacterial Type Strains, Phase II (KMG-II): from individual species to whole genera.</title>
        <authorList>
            <person name="Goeker M."/>
        </authorList>
    </citation>
    <scope>NUCLEOTIDE SEQUENCE [LARGE SCALE GENOMIC DNA]</scope>
    <source>
        <strain evidence="6 7">DSM 29318</strain>
    </source>
</reference>
<accession>A0A2T0WZD1</accession>
<gene>
    <name evidence="6" type="ORF">BCF33_2698</name>
</gene>
<dbReference type="RefSeq" id="WP_106161698.1">
    <property type="nucleotide sequence ID" value="NZ_PVTT01000003.1"/>
</dbReference>
<name>A0A2T0WZD1_9RHOB</name>
<feature type="compositionally biased region" description="Pro residues" evidence="4">
    <location>
        <begin position="15"/>
        <end position="24"/>
    </location>
</feature>
<dbReference type="Pfam" id="PF00392">
    <property type="entry name" value="GntR"/>
    <property type="match status" value="1"/>
</dbReference>
<evidence type="ECO:0000256" key="1">
    <source>
        <dbReference type="ARBA" id="ARBA00023015"/>
    </source>
</evidence>
<dbReference type="InterPro" id="IPR036390">
    <property type="entry name" value="WH_DNA-bd_sf"/>
</dbReference>
<protein>
    <submittedName>
        <fullName evidence="6">Regulatory GntR family protein</fullName>
    </submittedName>
</protein>
<dbReference type="SMART" id="SM00345">
    <property type="entry name" value="HTH_GNTR"/>
    <property type="match status" value="1"/>
</dbReference>
<evidence type="ECO:0000313" key="6">
    <source>
        <dbReference type="EMBL" id="PRY92005.1"/>
    </source>
</evidence>
<keyword evidence="3" id="KW-0804">Transcription</keyword>
<dbReference type="InterPro" id="IPR000524">
    <property type="entry name" value="Tscrpt_reg_HTH_GntR"/>
</dbReference>
<dbReference type="SUPFAM" id="SSF46785">
    <property type="entry name" value="Winged helix' DNA-binding domain"/>
    <property type="match status" value="1"/>
</dbReference>
<dbReference type="PANTHER" id="PTHR43537">
    <property type="entry name" value="TRANSCRIPTIONAL REGULATOR, GNTR FAMILY"/>
    <property type="match status" value="1"/>
</dbReference>
<evidence type="ECO:0000259" key="5">
    <source>
        <dbReference type="SMART" id="SM00345"/>
    </source>
</evidence>
<keyword evidence="7" id="KW-1185">Reference proteome</keyword>
<comment type="caution">
    <text evidence="6">The sequence shown here is derived from an EMBL/GenBank/DDBJ whole genome shotgun (WGS) entry which is preliminary data.</text>
</comment>
<dbReference type="AlphaFoldDB" id="A0A2T0WZD1"/>